<comment type="subcellular location">
    <subcellularLocation>
        <location evidence="1">Cell membrane</location>
        <topology evidence="1">Multi-pass membrane protein</topology>
    </subcellularLocation>
</comment>
<keyword evidence="4 7" id="KW-0812">Transmembrane</keyword>
<feature type="transmembrane region" description="Helical" evidence="7">
    <location>
        <begin position="245"/>
        <end position="266"/>
    </location>
</feature>
<dbReference type="GO" id="GO:0022857">
    <property type="term" value="F:transmembrane transporter activity"/>
    <property type="evidence" value="ECO:0007669"/>
    <property type="project" value="InterPro"/>
</dbReference>
<dbReference type="SUPFAM" id="SSF103473">
    <property type="entry name" value="MFS general substrate transporter"/>
    <property type="match status" value="1"/>
</dbReference>
<dbReference type="Gene3D" id="1.20.1250.20">
    <property type="entry name" value="MFS general substrate transporter like domains"/>
    <property type="match status" value="2"/>
</dbReference>
<feature type="transmembrane region" description="Helical" evidence="7">
    <location>
        <begin position="407"/>
        <end position="427"/>
    </location>
</feature>
<dbReference type="RefSeq" id="WP_227424470.1">
    <property type="nucleotide sequence ID" value="NZ_CP071868.1"/>
</dbReference>
<gene>
    <name evidence="9" type="ORF">J4E96_03805</name>
</gene>
<evidence type="ECO:0000256" key="7">
    <source>
        <dbReference type="SAM" id="Phobius"/>
    </source>
</evidence>
<dbReference type="GO" id="GO:0005886">
    <property type="term" value="C:plasma membrane"/>
    <property type="evidence" value="ECO:0007669"/>
    <property type="project" value="UniProtKB-SubCell"/>
</dbReference>
<keyword evidence="6 7" id="KW-0472">Membrane</keyword>
<feature type="transmembrane region" description="Helical" evidence="7">
    <location>
        <begin position="382"/>
        <end position="401"/>
    </location>
</feature>
<organism evidence="9 10">
    <name type="scientific">Pengzhenrongella sicca</name>
    <dbReference type="NCBI Taxonomy" id="2819238"/>
    <lineage>
        <taxon>Bacteria</taxon>
        <taxon>Bacillati</taxon>
        <taxon>Actinomycetota</taxon>
        <taxon>Actinomycetes</taxon>
        <taxon>Micrococcales</taxon>
        <taxon>Pengzhenrongella</taxon>
    </lineage>
</organism>
<reference evidence="9" key="1">
    <citation type="submission" date="2021-03" db="EMBL/GenBank/DDBJ databases">
        <title>Pengzhenrongella sicca gen. nov., sp. nov., a new member of suborder Micrococcineae isolated from High-Arctic tundra soil.</title>
        <authorList>
            <person name="Peng F."/>
        </authorList>
    </citation>
    <scope>NUCLEOTIDE SEQUENCE</scope>
    <source>
        <strain evidence="9">LRZ-2</strain>
    </source>
</reference>
<sequence length="456" mass="48490">MAALAVPQQAPRPERLAAEGILDRLGLPRPLIWGFVGLCLFMIGDGVETNILAPFLQQDHGYSIPLVGSLVTVYGVAVAIAAFSSAALSDLWGPRRVMMIGAIIWASFDVIFLVVALTVDNVALVFVTYGLRGFGYPFFAYGFLVWITATANAKRMASAIGWFYVAFTTGLPTLGALVATTTLDVFSMTMYQTLWVSLGLICVGALIALIGVKEKTGRAPLVQNTDKTFEVLTYGLKLLATNPKVALVMLTRTINSVPTYGMAIFFPALFVDHFHWSIGRFLILTTVIYAVNIPFNLFFGWLGDRLGWSRTVIWFGAVLCSVSMLGLYVVPEYAITHGWALAYPLTLGVGAVFGIGLAGFVPLSAIAVSLAPNQPGAAMSSYNLGIGAAVFAGPLLVALLYDGLGARGLVLLFAALYLVAAVMSAVLRGTQPGFDGVPATDVVDDAALADLSHGTR</sequence>
<dbReference type="NCBIfam" id="TIGR00897">
    <property type="entry name" value="2A0118"/>
    <property type="match status" value="1"/>
</dbReference>
<evidence type="ECO:0000256" key="5">
    <source>
        <dbReference type="ARBA" id="ARBA00022989"/>
    </source>
</evidence>
<dbReference type="Pfam" id="PF07690">
    <property type="entry name" value="MFS_1"/>
    <property type="match status" value="1"/>
</dbReference>
<feature type="domain" description="Major facilitator superfamily (MFS) profile" evidence="8">
    <location>
        <begin position="30"/>
        <end position="432"/>
    </location>
</feature>
<dbReference type="PANTHER" id="PTHR23517:SF13">
    <property type="entry name" value="MAJOR FACILITATOR SUPERFAMILY MFS_1"/>
    <property type="match status" value="1"/>
</dbReference>
<keyword evidence="2" id="KW-0813">Transport</keyword>
<feature type="transmembrane region" description="Helical" evidence="7">
    <location>
        <begin position="62"/>
        <end position="85"/>
    </location>
</feature>
<feature type="transmembrane region" description="Helical" evidence="7">
    <location>
        <begin position="31"/>
        <end position="56"/>
    </location>
</feature>
<evidence type="ECO:0000313" key="10">
    <source>
        <dbReference type="Proteomes" id="UP000663937"/>
    </source>
</evidence>
<feature type="transmembrane region" description="Helical" evidence="7">
    <location>
        <begin position="123"/>
        <end position="147"/>
    </location>
</feature>
<keyword evidence="10" id="KW-1185">Reference proteome</keyword>
<dbReference type="InterPro" id="IPR036259">
    <property type="entry name" value="MFS_trans_sf"/>
</dbReference>
<dbReference type="PROSITE" id="PS50850">
    <property type="entry name" value="MFS"/>
    <property type="match status" value="1"/>
</dbReference>
<accession>A0A8A4ZDV8</accession>
<evidence type="ECO:0000313" key="9">
    <source>
        <dbReference type="EMBL" id="QTE30152.1"/>
    </source>
</evidence>
<feature type="transmembrane region" description="Helical" evidence="7">
    <location>
        <begin position="278"/>
        <end position="299"/>
    </location>
</feature>
<evidence type="ECO:0000256" key="3">
    <source>
        <dbReference type="ARBA" id="ARBA00022475"/>
    </source>
</evidence>
<dbReference type="KEGG" id="psic:J4E96_03805"/>
<dbReference type="EMBL" id="CP071868">
    <property type="protein sequence ID" value="QTE30152.1"/>
    <property type="molecule type" value="Genomic_DNA"/>
</dbReference>
<dbReference type="AlphaFoldDB" id="A0A8A4ZDV8"/>
<dbReference type="CDD" id="cd17337">
    <property type="entry name" value="MFS_CsbX"/>
    <property type="match status" value="1"/>
</dbReference>
<dbReference type="InterPro" id="IPR050171">
    <property type="entry name" value="MFS_Transporters"/>
</dbReference>
<evidence type="ECO:0000256" key="2">
    <source>
        <dbReference type="ARBA" id="ARBA00022448"/>
    </source>
</evidence>
<name>A0A8A4ZDV8_9MICO</name>
<evidence type="ECO:0000256" key="1">
    <source>
        <dbReference type="ARBA" id="ARBA00004651"/>
    </source>
</evidence>
<dbReference type="PANTHER" id="PTHR23517">
    <property type="entry name" value="RESISTANCE PROTEIN MDTM, PUTATIVE-RELATED-RELATED"/>
    <property type="match status" value="1"/>
</dbReference>
<evidence type="ECO:0000259" key="8">
    <source>
        <dbReference type="PROSITE" id="PS50850"/>
    </source>
</evidence>
<evidence type="ECO:0000256" key="4">
    <source>
        <dbReference type="ARBA" id="ARBA00022692"/>
    </source>
</evidence>
<dbReference type="InterPro" id="IPR020846">
    <property type="entry name" value="MFS_dom"/>
</dbReference>
<protein>
    <submittedName>
        <fullName evidence="9">MFS transporter</fullName>
    </submittedName>
</protein>
<keyword evidence="3" id="KW-1003">Cell membrane</keyword>
<keyword evidence="5 7" id="KW-1133">Transmembrane helix</keyword>
<dbReference type="Proteomes" id="UP000663937">
    <property type="component" value="Chromosome"/>
</dbReference>
<dbReference type="InterPro" id="IPR004748">
    <property type="entry name" value="Polyol_permease-like"/>
</dbReference>
<feature type="transmembrane region" description="Helical" evidence="7">
    <location>
        <begin position="311"/>
        <end position="330"/>
    </location>
</feature>
<feature type="transmembrane region" description="Helical" evidence="7">
    <location>
        <begin position="342"/>
        <end position="370"/>
    </location>
</feature>
<dbReference type="InterPro" id="IPR011701">
    <property type="entry name" value="MFS"/>
</dbReference>
<feature type="transmembrane region" description="Helical" evidence="7">
    <location>
        <begin position="191"/>
        <end position="212"/>
    </location>
</feature>
<feature type="transmembrane region" description="Helical" evidence="7">
    <location>
        <begin position="97"/>
        <end position="117"/>
    </location>
</feature>
<proteinExistence type="predicted"/>
<evidence type="ECO:0000256" key="6">
    <source>
        <dbReference type="ARBA" id="ARBA00023136"/>
    </source>
</evidence>
<feature type="transmembrane region" description="Helical" evidence="7">
    <location>
        <begin position="159"/>
        <end position="179"/>
    </location>
</feature>